<accession>A0AAV4MFL1</accession>
<proteinExistence type="predicted"/>
<name>A0AAV4MFL1_CAEEX</name>
<gene>
    <name evidence="2" type="ORF">CEXT_318831</name>
</gene>
<protein>
    <submittedName>
        <fullName evidence="2">Uncharacterized protein</fullName>
    </submittedName>
</protein>
<sequence length="114" mass="12814">MAEESVLDTSIPPNEADNSDTLTDKHSELDCESMTQALAFYNKILENTDAKDIKKKIKKVLRVNALAIVKIVASQNAYISQLEGRVQTMEQYFAEINNKQQAIIKNAVAKELDR</sequence>
<dbReference type="EMBL" id="BPLR01019732">
    <property type="protein sequence ID" value="GIX71191.1"/>
    <property type="molecule type" value="Genomic_DNA"/>
</dbReference>
<keyword evidence="3" id="KW-1185">Reference proteome</keyword>
<dbReference type="AlphaFoldDB" id="A0AAV4MFL1"/>
<organism evidence="2 3">
    <name type="scientific">Caerostris extrusa</name>
    <name type="common">Bark spider</name>
    <name type="synonym">Caerostris bankana</name>
    <dbReference type="NCBI Taxonomy" id="172846"/>
    <lineage>
        <taxon>Eukaryota</taxon>
        <taxon>Metazoa</taxon>
        <taxon>Ecdysozoa</taxon>
        <taxon>Arthropoda</taxon>
        <taxon>Chelicerata</taxon>
        <taxon>Arachnida</taxon>
        <taxon>Araneae</taxon>
        <taxon>Araneomorphae</taxon>
        <taxon>Entelegynae</taxon>
        <taxon>Araneoidea</taxon>
        <taxon>Araneidae</taxon>
        <taxon>Caerostris</taxon>
    </lineage>
</organism>
<dbReference type="Proteomes" id="UP001054945">
    <property type="component" value="Unassembled WGS sequence"/>
</dbReference>
<reference evidence="2 3" key="1">
    <citation type="submission" date="2021-06" db="EMBL/GenBank/DDBJ databases">
        <title>Caerostris extrusa draft genome.</title>
        <authorList>
            <person name="Kono N."/>
            <person name="Arakawa K."/>
        </authorList>
    </citation>
    <scope>NUCLEOTIDE SEQUENCE [LARGE SCALE GENOMIC DNA]</scope>
</reference>
<evidence type="ECO:0000313" key="3">
    <source>
        <dbReference type="Proteomes" id="UP001054945"/>
    </source>
</evidence>
<evidence type="ECO:0000313" key="2">
    <source>
        <dbReference type="EMBL" id="GIX71191.1"/>
    </source>
</evidence>
<comment type="caution">
    <text evidence="2">The sequence shown here is derived from an EMBL/GenBank/DDBJ whole genome shotgun (WGS) entry which is preliminary data.</text>
</comment>
<feature type="region of interest" description="Disordered" evidence="1">
    <location>
        <begin position="1"/>
        <end position="24"/>
    </location>
</feature>
<evidence type="ECO:0000256" key="1">
    <source>
        <dbReference type="SAM" id="MobiDB-lite"/>
    </source>
</evidence>